<dbReference type="OrthoDB" id="1494366at2"/>
<accession>A0A2S5A9R2</accession>
<dbReference type="EMBL" id="PQVF01000001">
    <property type="protein sequence ID" value="POY39318.1"/>
    <property type="molecule type" value="Genomic_DNA"/>
</dbReference>
<evidence type="ECO:0000313" key="2">
    <source>
        <dbReference type="Proteomes" id="UP000236893"/>
    </source>
</evidence>
<reference evidence="1 2" key="1">
    <citation type="submission" date="2018-01" db="EMBL/GenBank/DDBJ databases">
        <authorList>
            <person name="Gaut B.S."/>
            <person name="Morton B.R."/>
            <person name="Clegg M.T."/>
            <person name="Duvall M.R."/>
        </authorList>
    </citation>
    <scope>NUCLEOTIDE SEQUENCE [LARGE SCALE GENOMIC DNA]</scope>
    <source>
        <strain evidence="1 2">HR-AV</strain>
    </source>
</reference>
<gene>
    <name evidence="1" type="ORF">C3K47_02130</name>
</gene>
<evidence type="ECO:0000313" key="1">
    <source>
        <dbReference type="EMBL" id="POY39318.1"/>
    </source>
</evidence>
<dbReference type="Proteomes" id="UP000236893">
    <property type="component" value="Unassembled WGS sequence"/>
</dbReference>
<dbReference type="AlphaFoldDB" id="A0A2S5A9R2"/>
<protein>
    <recommendedName>
        <fullName evidence="3">Outer membrane protein beta-barrel domain-containing protein</fullName>
    </recommendedName>
</protein>
<proteinExistence type="predicted"/>
<keyword evidence="2" id="KW-1185">Reference proteome</keyword>
<organism evidence="1 2">
    <name type="scientific">Solitalea longa</name>
    <dbReference type="NCBI Taxonomy" id="2079460"/>
    <lineage>
        <taxon>Bacteria</taxon>
        <taxon>Pseudomonadati</taxon>
        <taxon>Bacteroidota</taxon>
        <taxon>Sphingobacteriia</taxon>
        <taxon>Sphingobacteriales</taxon>
        <taxon>Sphingobacteriaceae</taxon>
        <taxon>Solitalea</taxon>
    </lineage>
</organism>
<comment type="caution">
    <text evidence="1">The sequence shown here is derived from an EMBL/GenBank/DDBJ whole genome shotgun (WGS) entry which is preliminary data.</text>
</comment>
<evidence type="ECO:0008006" key="3">
    <source>
        <dbReference type="Google" id="ProtNLM"/>
    </source>
</evidence>
<name>A0A2S5A9R2_9SPHI</name>
<sequence length="216" mass="23843">MKRIFTLIMLLLVVFGFNARAQKFDFISKINIGIGANYNSIDYDGGDVFYSPGGGMGIELGLGYHATENLVPYLTLGYQQNIAIQYISSNGESLESSVFFNRTSFFAGANYDYMPWKSALKGIRFGGGINYNFPGKMKITENNSTYSDLSYDSSLGYNADVAFIVAIKSIKLLPGIRYRNMSFSASNSADRYLLPSHLKTLNGSGVDLTISFVKSF</sequence>